<organism evidence="4 5">
    <name type="scientific">Floridaenema aerugineum BLCC-F46</name>
    <dbReference type="NCBI Taxonomy" id="3153654"/>
    <lineage>
        <taxon>Bacteria</taxon>
        <taxon>Bacillati</taxon>
        <taxon>Cyanobacteriota</taxon>
        <taxon>Cyanophyceae</taxon>
        <taxon>Oscillatoriophycideae</taxon>
        <taxon>Aerosakkonematales</taxon>
        <taxon>Aerosakkonemataceae</taxon>
        <taxon>Floridanema</taxon>
        <taxon>Floridanema aerugineum</taxon>
    </lineage>
</organism>
<evidence type="ECO:0000256" key="1">
    <source>
        <dbReference type="SAM" id="Coils"/>
    </source>
</evidence>
<evidence type="ECO:0000256" key="2">
    <source>
        <dbReference type="SAM" id="MobiDB-lite"/>
    </source>
</evidence>
<dbReference type="EMBL" id="JBHFNQ010000206">
    <property type="protein sequence ID" value="MFB2880611.1"/>
    <property type="molecule type" value="Genomic_DNA"/>
</dbReference>
<dbReference type="Proteomes" id="UP001576774">
    <property type="component" value="Unassembled WGS sequence"/>
</dbReference>
<protein>
    <submittedName>
        <fullName evidence="4">Helix-turn-helix domain-containing protein</fullName>
    </submittedName>
</protein>
<dbReference type="CDD" id="cd00093">
    <property type="entry name" value="HTH_XRE"/>
    <property type="match status" value="1"/>
</dbReference>
<accession>A0ABV4XDK7</accession>
<dbReference type="RefSeq" id="WP_413273621.1">
    <property type="nucleotide sequence ID" value="NZ_JBHFNQ010000206.1"/>
</dbReference>
<dbReference type="InterPro" id="IPR001387">
    <property type="entry name" value="Cro/C1-type_HTH"/>
</dbReference>
<gene>
    <name evidence="4" type="ORF">ACE1CC_27495</name>
</gene>
<feature type="domain" description="HTH cro/C1-type" evidence="3">
    <location>
        <begin position="97"/>
        <end position="154"/>
    </location>
</feature>
<feature type="coiled-coil region" evidence="1">
    <location>
        <begin position="26"/>
        <end position="74"/>
    </location>
</feature>
<reference evidence="4 5" key="1">
    <citation type="submission" date="2024-09" db="EMBL/GenBank/DDBJ databases">
        <title>Floridaenema gen nov. (Aerosakkonemataceae, Aerosakkonematales ord. nov., Cyanobacteria) from benthic tropical and subtropical fresh waters, with the description of four new species.</title>
        <authorList>
            <person name="Moretto J.A."/>
            <person name="Berthold D.E."/>
            <person name="Lefler F.W."/>
            <person name="Huang I.-S."/>
            <person name="Laughinghouse H. IV."/>
        </authorList>
    </citation>
    <scope>NUCLEOTIDE SEQUENCE [LARGE SCALE GENOMIC DNA]</scope>
    <source>
        <strain evidence="4 5">BLCC-F46</strain>
    </source>
</reference>
<dbReference type="SUPFAM" id="SSF47413">
    <property type="entry name" value="lambda repressor-like DNA-binding domains"/>
    <property type="match status" value="1"/>
</dbReference>
<feature type="region of interest" description="Disordered" evidence="2">
    <location>
        <begin position="169"/>
        <end position="191"/>
    </location>
</feature>
<dbReference type="PROSITE" id="PS50943">
    <property type="entry name" value="HTH_CROC1"/>
    <property type="match status" value="1"/>
</dbReference>
<comment type="caution">
    <text evidence="4">The sequence shown here is derived from an EMBL/GenBank/DDBJ whole genome shotgun (WGS) entry which is preliminary data.</text>
</comment>
<proteinExistence type="predicted"/>
<dbReference type="SMART" id="SM00530">
    <property type="entry name" value="HTH_XRE"/>
    <property type="match status" value="1"/>
</dbReference>
<dbReference type="InterPro" id="IPR010982">
    <property type="entry name" value="Lambda_DNA-bd_dom_sf"/>
</dbReference>
<evidence type="ECO:0000259" key="3">
    <source>
        <dbReference type="PROSITE" id="PS50943"/>
    </source>
</evidence>
<keyword evidence="5" id="KW-1185">Reference proteome</keyword>
<sequence>MPSKGRNAVGMMIKNELEYQVSQEWLEKFEKSIAAIEKDEDSKKNDYERWKMNRETLQCHLEKLQAEIAEYDRLTSHDSHTPIVLTLDDIDYLPQILIRARMAAKLSQKELAELAGLTEAQIKRYEDNDYEDASFLDVRFVIDALDIKIQKGEFLVPLDTLRRTPVTKEELLSSNQRSQRQQSQKMIGQVQ</sequence>
<keyword evidence="1" id="KW-0175">Coiled coil</keyword>
<feature type="compositionally biased region" description="Low complexity" evidence="2">
    <location>
        <begin position="173"/>
        <end position="184"/>
    </location>
</feature>
<evidence type="ECO:0000313" key="4">
    <source>
        <dbReference type="EMBL" id="MFB2880611.1"/>
    </source>
</evidence>
<evidence type="ECO:0000313" key="5">
    <source>
        <dbReference type="Proteomes" id="UP001576774"/>
    </source>
</evidence>
<dbReference type="Gene3D" id="1.10.260.40">
    <property type="entry name" value="lambda repressor-like DNA-binding domains"/>
    <property type="match status" value="1"/>
</dbReference>
<name>A0ABV4XDK7_9CYAN</name>
<dbReference type="Pfam" id="PF01381">
    <property type="entry name" value="HTH_3"/>
    <property type="match status" value="1"/>
</dbReference>